<keyword evidence="1" id="KW-0808">Transferase</keyword>
<dbReference type="PANTHER" id="PTHR43864">
    <property type="entry name" value="HYPOXANTHINE/GUANINE PHOSPHORIBOSYLTRANSFERASE"/>
    <property type="match status" value="1"/>
</dbReference>
<organism evidence="4">
    <name type="scientific">Ignisphaera aggregans</name>
    <dbReference type="NCBI Taxonomy" id="334771"/>
    <lineage>
        <taxon>Archaea</taxon>
        <taxon>Thermoproteota</taxon>
        <taxon>Thermoprotei</taxon>
        <taxon>Desulfurococcales</taxon>
        <taxon>Desulfurococcaceae</taxon>
        <taxon>Ignisphaera</taxon>
    </lineage>
</organism>
<evidence type="ECO:0000256" key="1">
    <source>
        <dbReference type="ARBA" id="ARBA00022679"/>
    </source>
</evidence>
<evidence type="ECO:0000259" key="3">
    <source>
        <dbReference type="Pfam" id="PF00156"/>
    </source>
</evidence>
<accession>A0A7C4BEK2</accession>
<evidence type="ECO:0000256" key="2">
    <source>
        <dbReference type="ARBA" id="ARBA00022726"/>
    </source>
</evidence>
<gene>
    <name evidence="4" type="ORF">ENV14_08665</name>
</gene>
<dbReference type="InterPro" id="IPR001387">
    <property type="entry name" value="Cro/C1-type_HTH"/>
</dbReference>
<dbReference type="PANTHER" id="PTHR43864:SF1">
    <property type="entry name" value="XANTHINE PHOSPHORIBOSYLTRANSFERASE"/>
    <property type="match status" value="1"/>
</dbReference>
<dbReference type="Pfam" id="PF00156">
    <property type="entry name" value="Pribosyltran"/>
    <property type="match status" value="1"/>
</dbReference>
<reference evidence="4" key="1">
    <citation type="journal article" date="2020" name="mSystems">
        <title>Genome- and Community-Level Interaction Insights into Carbon Utilization and Element Cycling Functions of Hydrothermarchaeota in Hydrothermal Sediment.</title>
        <authorList>
            <person name="Zhou Z."/>
            <person name="Liu Y."/>
            <person name="Xu W."/>
            <person name="Pan J."/>
            <person name="Luo Z.H."/>
            <person name="Li M."/>
        </authorList>
    </citation>
    <scope>NUCLEOTIDE SEQUENCE [LARGE SCALE GENOMIC DNA]</scope>
    <source>
        <strain evidence="4">SpSt-732</strain>
    </source>
</reference>
<dbReference type="EMBL" id="DTFF01000077">
    <property type="protein sequence ID" value="HGI88437.1"/>
    <property type="molecule type" value="Genomic_DNA"/>
</dbReference>
<feature type="domain" description="Phosphoribosyltransferase" evidence="3">
    <location>
        <begin position="109"/>
        <end position="223"/>
    </location>
</feature>
<dbReference type="InterPro" id="IPR050118">
    <property type="entry name" value="Pur/Pyrimidine_PRTase"/>
</dbReference>
<name>A0A7C4BEK2_9CREN</name>
<comment type="caution">
    <text evidence="4">The sequence shown here is derived from an EMBL/GenBank/DDBJ whole genome shotgun (WGS) entry which is preliminary data.</text>
</comment>
<dbReference type="InterPro" id="IPR000836">
    <property type="entry name" value="PRTase_dom"/>
</dbReference>
<keyword evidence="2" id="KW-0660">Purine salvage</keyword>
<dbReference type="CDD" id="cd06223">
    <property type="entry name" value="PRTases_typeI"/>
    <property type="match status" value="1"/>
</dbReference>
<sequence>MSVDERELVVEMLLSLKSFFKFKELEEILNITVPTLWRYVHGDIKPSVDRARQILSKLLDQEIVDKLKEKLIRSDDEGIVRTYNIVYNTDLLNYASIEALLWAQNMGFSTVTTVEVDGIPLATLIAKRLNARLIVIKKRKEVGYTRFIEVSYITQAPPEVVTLYLPEGSIEYGEKVLVVDDLVRSGRTSAAVFEVIRKAGGRPTGFYALIGIGGGWKPVIEKYVGSNYRVLFHITEKKS</sequence>
<proteinExistence type="predicted"/>
<dbReference type="Gene3D" id="3.40.50.2020">
    <property type="match status" value="1"/>
</dbReference>
<dbReference type="InterPro" id="IPR029057">
    <property type="entry name" value="PRTase-like"/>
</dbReference>
<dbReference type="SUPFAM" id="SSF53271">
    <property type="entry name" value="PRTase-like"/>
    <property type="match status" value="1"/>
</dbReference>
<dbReference type="GO" id="GO:0016740">
    <property type="term" value="F:transferase activity"/>
    <property type="evidence" value="ECO:0007669"/>
    <property type="project" value="UniProtKB-KW"/>
</dbReference>
<dbReference type="AlphaFoldDB" id="A0A7C4BEK2"/>
<dbReference type="CDD" id="cd00093">
    <property type="entry name" value="HTH_XRE"/>
    <property type="match status" value="1"/>
</dbReference>
<dbReference type="GO" id="GO:0006166">
    <property type="term" value="P:purine ribonucleoside salvage"/>
    <property type="evidence" value="ECO:0007669"/>
    <property type="project" value="UniProtKB-KW"/>
</dbReference>
<protein>
    <recommendedName>
        <fullName evidence="3">Phosphoribosyltransferase domain-containing protein</fullName>
    </recommendedName>
</protein>
<evidence type="ECO:0000313" key="4">
    <source>
        <dbReference type="EMBL" id="HGI88437.1"/>
    </source>
</evidence>